<dbReference type="Pfam" id="PF03171">
    <property type="entry name" value="2OG-FeII_Oxy"/>
    <property type="match status" value="1"/>
</dbReference>
<dbReference type="AlphaFoldDB" id="A0A0D9WVY9"/>
<dbReference type="InterPro" id="IPR044861">
    <property type="entry name" value="IPNS-like_FE2OG_OXY"/>
</dbReference>
<evidence type="ECO:0000256" key="3">
    <source>
        <dbReference type="ARBA" id="ARBA00023002"/>
    </source>
</evidence>
<comment type="similarity">
    <text evidence="7">Belongs to the iron/ascorbate-dependent oxidoreductase family.</text>
</comment>
<dbReference type="Gramene" id="LPERR07G03880.1">
    <property type="protein sequence ID" value="LPERR07G03880.1"/>
    <property type="gene ID" value="LPERR07G03880"/>
</dbReference>
<comment type="cofactor">
    <cofactor evidence="1">
        <name>L-ascorbate</name>
        <dbReference type="ChEBI" id="CHEBI:38290"/>
    </cofactor>
</comment>
<dbReference type="eggNOG" id="KOG0143">
    <property type="taxonomic scope" value="Eukaryota"/>
</dbReference>
<dbReference type="STRING" id="77586.A0A0D9WVY9"/>
<keyword evidence="3 7" id="KW-0560">Oxidoreductase</keyword>
<evidence type="ECO:0000256" key="6">
    <source>
        <dbReference type="ARBA" id="ARBA00050797"/>
    </source>
</evidence>
<dbReference type="Proteomes" id="UP000032180">
    <property type="component" value="Chromosome 7"/>
</dbReference>
<evidence type="ECO:0000256" key="7">
    <source>
        <dbReference type="RuleBase" id="RU003682"/>
    </source>
</evidence>
<evidence type="ECO:0000313" key="10">
    <source>
        <dbReference type="Proteomes" id="UP000032180"/>
    </source>
</evidence>
<dbReference type="InterPro" id="IPR026992">
    <property type="entry name" value="DIOX_N"/>
</dbReference>
<evidence type="ECO:0000256" key="4">
    <source>
        <dbReference type="ARBA" id="ARBA00023004"/>
    </source>
</evidence>
<comment type="catalytic activity">
    <reaction evidence="6">
        <text>gibberellin A53 + 2 2-oxoglutarate + 3 O2 + H(+) = gibberellin A20 + 2 succinate + 3 CO2 + 2 H2O</text>
        <dbReference type="Rhea" id="RHEA:60796"/>
        <dbReference type="ChEBI" id="CHEBI:15377"/>
        <dbReference type="ChEBI" id="CHEBI:15378"/>
        <dbReference type="ChEBI" id="CHEBI:15379"/>
        <dbReference type="ChEBI" id="CHEBI:16526"/>
        <dbReference type="ChEBI" id="CHEBI:16810"/>
        <dbReference type="ChEBI" id="CHEBI:30031"/>
        <dbReference type="ChEBI" id="CHEBI:58526"/>
        <dbReference type="ChEBI" id="CHEBI:143954"/>
    </reaction>
    <physiologicalReaction direction="left-to-right" evidence="6">
        <dbReference type="Rhea" id="RHEA:60797"/>
    </physiologicalReaction>
</comment>
<dbReference type="EnsemblPlants" id="LPERR07G03880.1">
    <property type="protein sequence ID" value="LPERR07G03880.1"/>
    <property type="gene ID" value="LPERR07G03880"/>
</dbReference>
<evidence type="ECO:0000313" key="9">
    <source>
        <dbReference type="EnsemblPlants" id="LPERR07G03880.1"/>
    </source>
</evidence>
<protein>
    <recommendedName>
        <fullName evidence="8">Fe2OG dioxygenase domain-containing protein</fullName>
    </recommendedName>
</protein>
<sequence>MAAVVFDAAILSKQEAIPSQFVWPADEAPAADAGAVEEIAIPVVDLAGFMASGGGIGRDVAEACERHGFFQVVNHGVGEELLAAAYRCCDEFYARPLAEKERARRRAGENHGYASSFTGRFDCKLPWKETLSFNCPAAVPGNNGGAGAVVDYFVGVLGEDYRHMGEVYQEYCNVMTRLALDITEVLAMALGLARGELRAFFADADPVMRLNHYPPCRQPHLTLGTGPHRDPTSLTLLHQDDVGGLQVLVDGATSWRAVRPRRDAFVVNIGDTFAALTNGRHASCLHRAVVNGVAARRSLTFFLNPRLDRVVAPPPALVGGEEGRPRAFPDFTWREFLEFTQRHYRSDTNTMDAFVAWIKQRDSSGGSNESL</sequence>
<accession>A0A0D9WVY9</accession>
<keyword evidence="2 7" id="KW-0479">Metal-binding</keyword>
<name>A0A0D9WVY9_9ORYZ</name>
<dbReference type="Gene3D" id="2.60.120.330">
    <property type="entry name" value="B-lactam Antibiotic, Isopenicillin N Synthase, Chain"/>
    <property type="match status" value="1"/>
</dbReference>
<organism evidence="9 10">
    <name type="scientific">Leersia perrieri</name>
    <dbReference type="NCBI Taxonomy" id="77586"/>
    <lineage>
        <taxon>Eukaryota</taxon>
        <taxon>Viridiplantae</taxon>
        <taxon>Streptophyta</taxon>
        <taxon>Embryophyta</taxon>
        <taxon>Tracheophyta</taxon>
        <taxon>Spermatophyta</taxon>
        <taxon>Magnoliopsida</taxon>
        <taxon>Liliopsida</taxon>
        <taxon>Poales</taxon>
        <taxon>Poaceae</taxon>
        <taxon>BOP clade</taxon>
        <taxon>Oryzoideae</taxon>
        <taxon>Oryzeae</taxon>
        <taxon>Oryzinae</taxon>
        <taxon>Leersia</taxon>
    </lineage>
</organism>
<evidence type="ECO:0000259" key="8">
    <source>
        <dbReference type="PROSITE" id="PS51471"/>
    </source>
</evidence>
<dbReference type="PROSITE" id="PS51471">
    <property type="entry name" value="FE2OG_OXY"/>
    <property type="match status" value="1"/>
</dbReference>
<evidence type="ECO:0000256" key="1">
    <source>
        <dbReference type="ARBA" id="ARBA00001961"/>
    </source>
</evidence>
<dbReference type="GO" id="GO:0016491">
    <property type="term" value="F:oxidoreductase activity"/>
    <property type="evidence" value="ECO:0007669"/>
    <property type="project" value="UniProtKB-KW"/>
</dbReference>
<dbReference type="InterPro" id="IPR005123">
    <property type="entry name" value="Oxoglu/Fe-dep_dioxygenase_dom"/>
</dbReference>
<dbReference type="PANTHER" id="PTHR47990">
    <property type="entry name" value="2-OXOGLUTARATE (2OG) AND FE(II)-DEPENDENT OXYGENASE SUPERFAMILY PROTEIN-RELATED"/>
    <property type="match status" value="1"/>
</dbReference>
<dbReference type="SUPFAM" id="SSF51197">
    <property type="entry name" value="Clavaminate synthase-like"/>
    <property type="match status" value="1"/>
</dbReference>
<dbReference type="InterPro" id="IPR050231">
    <property type="entry name" value="Iron_ascorbate_oxido_reductase"/>
</dbReference>
<dbReference type="PRINTS" id="PR00682">
    <property type="entry name" value="IPNSYNTHASE"/>
</dbReference>
<reference evidence="10" key="2">
    <citation type="submission" date="2013-12" db="EMBL/GenBank/DDBJ databases">
        <authorList>
            <person name="Yu Y."/>
            <person name="Lee S."/>
            <person name="de Baynast K."/>
            <person name="Wissotski M."/>
            <person name="Liu L."/>
            <person name="Talag J."/>
            <person name="Goicoechea J."/>
            <person name="Angelova A."/>
            <person name="Jetty R."/>
            <person name="Kudrna D."/>
            <person name="Golser W."/>
            <person name="Rivera L."/>
            <person name="Zhang J."/>
            <person name="Wing R."/>
        </authorList>
    </citation>
    <scope>NUCLEOTIDE SEQUENCE</scope>
</reference>
<keyword evidence="10" id="KW-1185">Reference proteome</keyword>
<dbReference type="FunFam" id="2.60.120.330:FF:000003">
    <property type="entry name" value="Gibberellin 20 oxidase 2"/>
    <property type="match status" value="1"/>
</dbReference>
<evidence type="ECO:0000256" key="2">
    <source>
        <dbReference type="ARBA" id="ARBA00022723"/>
    </source>
</evidence>
<evidence type="ECO:0000256" key="5">
    <source>
        <dbReference type="ARBA" id="ARBA00050508"/>
    </source>
</evidence>
<dbReference type="GO" id="GO:0046872">
    <property type="term" value="F:metal ion binding"/>
    <property type="evidence" value="ECO:0007669"/>
    <property type="project" value="UniProtKB-KW"/>
</dbReference>
<dbReference type="InterPro" id="IPR027443">
    <property type="entry name" value="IPNS-like_sf"/>
</dbReference>
<reference evidence="9" key="3">
    <citation type="submission" date="2015-04" db="UniProtKB">
        <authorList>
            <consortium name="EnsemblPlants"/>
        </authorList>
    </citation>
    <scope>IDENTIFICATION</scope>
</reference>
<dbReference type="Pfam" id="PF14226">
    <property type="entry name" value="DIOX_N"/>
    <property type="match status" value="1"/>
</dbReference>
<dbReference type="HOGENOM" id="CLU_010119_16_3_1"/>
<dbReference type="GO" id="GO:0009685">
    <property type="term" value="P:gibberellin metabolic process"/>
    <property type="evidence" value="ECO:0007669"/>
    <property type="project" value="UniProtKB-ARBA"/>
</dbReference>
<reference evidence="9 10" key="1">
    <citation type="submission" date="2012-08" db="EMBL/GenBank/DDBJ databases">
        <title>Oryza genome evolution.</title>
        <authorList>
            <person name="Wing R.A."/>
        </authorList>
    </citation>
    <scope>NUCLEOTIDE SEQUENCE</scope>
</reference>
<proteinExistence type="inferred from homology"/>
<feature type="domain" description="Fe2OG dioxygenase" evidence="8">
    <location>
        <begin position="203"/>
        <end position="305"/>
    </location>
</feature>
<keyword evidence="4 7" id="KW-0408">Iron</keyword>
<comment type="catalytic activity">
    <reaction evidence="5">
        <text>gibberellin A12 + 2 2-oxoglutarate + 3 O2 + H(+) = gibberellin A9 + 2 succinate + 3 CO2 + 2 H2O</text>
        <dbReference type="Rhea" id="RHEA:60772"/>
        <dbReference type="ChEBI" id="CHEBI:15377"/>
        <dbReference type="ChEBI" id="CHEBI:15378"/>
        <dbReference type="ChEBI" id="CHEBI:15379"/>
        <dbReference type="ChEBI" id="CHEBI:16526"/>
        <dbReference type="ChEBI" id="CHEBI:16810"/>
        <dbReference type="ChEBI" id="CHEBI:30031"/>
        <dbReference type="ChEBI" id="CHEBI:58627"/>
        <dbReference type="ChEBI" id="CHEBI:73255"/>
    </reaction>
    <physiologicalReaction direction="left-to-right" evidence="5">
        <dbReference type="Rhea" id="RHEA:60773"/>
    </physiologicalReaction>
</comment>